<name>A0ACB8CH26_DERSI</name>
<sequence>MSLDGTSRLELSCVLHWFSLWNADQKEAFSDTLLAHLVPPREPPTYDLCSLLNQLSLNRRHYPTLLRCQLSLCKLYFASWGPEGQRNFLQILAQRDGPFVAHFLGSLAQRDPLLAQALAP</sequence>
<organism evidence="1 2">
    <name type="scientific">Dermacentor silvarum</name>
    <name type="common">Tick</name>
    <dbReference type="NCBI Taxonomy" id="543639"/>
    <lineage>
        <taxon>Eukaryota</taxon>
        <taxon>Metazoa</taxon>
        <taxon>Ecdysozoa</taxon>
        <taxon>Arthropoda</taxon>
        <taxon>Chelicerata</taxon>
        <taxon>Arachnida</taxon>
        <taxon>Acari</taxon>
        <taxon>Parasitiformes</taxon>
        <taxon>Ixodida</taxon>
        <taxon>Ixodoidea</taxon>
        <taxon>Ixodidae</taxon>
        <taxon>Rhipicephalinae</taxon>
        <taxon>Dermacentor</taxon>
    </lineage>
</organism>
<protein>
    <submittedName>
        <fullName evidence="1">Uncharacterized protein</fullName>
    </submittedName>
</protein>
<dbReference type="Proteomes" id="UP000821865">
    <property type="component" value="Chromosome 7"/>
</dbReference>
<accession>A0ACB8CH26</accession>
<evidence type="ECO:0000313" key="1">
    <source>
        <dbReference type="EMBL" id="KAH7942017.1"/>
    </source>
</evidence>
<gene>
    <name evidence="1" type="ORF">HPB49_019844</name>
</gene>
<proteinExistence type="predicted"/>
<comment type="caution">
    <text evidence="1">The sequence shown here is derived from an EMBL/GenBank/DDBJ whole genome shotgun (WGS) entry which is preliminary data.</text>
</comment>
<dbReference type="EMBL" id="CM023476">
    <property type="protein sequence ID" value="KAH7942017.1"/>
    <property type="molecule type" value="Genomic_DNA"/>
</dbReference>
<reference evidence="1" key="1">
    <citation type="submission" date="2020-05" db="EMBL/GenBank/DDBJ databases">
        <title>Large-scale comparative analyses of tick genomes elucidate their genetic diversity and vector capacities.</title>
        <authorList>
            <person name="Jia N."/>
            <person name="Wang J."/>
            <person name="Shi W."/>
            <person name="Du L."/>
            <person name="Sun Y."/>
            <person name="Zhan W."/>
            <person name="Jiang J."/>
            <person name="Wang Q."/>
            <person name="Zhang B."/>
            <person name="Ji P."/>
            <person name="Sakyi L.B."/>
            <person name="Cui X."/>
            <person name="Yuan T."/>
            <person name="Jiang B."/>
            <person name="Yang W."/>
            <person name="Lam T.T.-Y."/>
            <person name="Chang Q."/>
            <person name="Ding S."/>
            <person name="Wang X."/>
            <person name="Zhu J."/>
            <person name="Ruan X."/>
            <person name="Zhao L."/>
            <person name="Wei J."/>
            <person name="Que T."/>
            <person name="Du C."/>
            <person name="Cheng J."/>
            <person name="Dai P."/>
            <person name="Han X."/>
            <person name="Huang E."/>
            <person name="Gao Y."/>
            <person name="Liu J."/>
            <person name="Shao H."/>
            <person name="Ye R."/>
            <person name="Li L."/>
            <person name="Wei W."/>
            <person name="Wang X."/>
            <person name="Wang C."/>
            <person name="Yang T."/>
            <person name="Huo Q."/>
            <person name="Li W."/>
            <person name="Guo W."/>
            <person name="Chen H."/>
            <person name="Zhou L."/>
            <person name="Ni X."/>
            <person name="Tian J."/>
            <person name="Zhou Y."/>
            <person name="Sheng Y."/>
            <person name="Liu T."/>
            <person name="Pan Y."/>
            <person name="Xia L."/>
            <person name="Li J."/>
            <person name="Zhao F."/>
            <person name="Cao W."/>
        </authorList>
    </citation>
    <scope>NUCLEOTIDE SEQUENCE</scope>
    <source>
        <strain evidence="1">Dsil-2018</strain>
    </source>
</reference>
<keyword evidence="2" id="KW-1185">Reference proteome</keyword>
<evidence type="ECO:0000313" key="2">
    <source>
        <dbReference type="Proteomes" id="UP000821865"/>
    </source>
</evidence>